<sequence>MRKRKLKQWLALGLAVAIGAGGILSHNYVYTQAQLHTPMKATGLRLQWTDIPTSNGKDFGWPRKTYFEGGTGEFKDMNGRYTFCVANHTGQPPQGTEAWVAQTLTINEYEGFSGHS</sequence>
<protein>
    <submittedName>
        <fullName evidence="1">Uncharacterized protein</fullName>
    </submittedName>
</protein>
<evidence type="ECO:0000313" key="1">
    <source>
        <dbReference type="EMBL" id="MSS36468.1"/>
    </source>
</evidence>
<dbReference type="Proteomes" id="UP000429958">
    <property type="component" value="Unassembled WGS sequence"/>
</dbReference>
<organism evidence="1 2">
    <name type="scientific">Clostridium porci</name>
    <dbReference type="NCBI Taxonomy" id="2605778"/>
    <lineage>
        <taxon>Bacteria</taxon>
        <taxon>Bacillati</taxon>
        <taxon>Bacillota</taxon>
        <taxon>Clostridia</taxon>
        <taxon>Eubacteriales</taxon>
        <taxon>Clostridiaceae</taxon>
        <taxon>Clostridium</taxon>
    </lineage>
</organism>
<name>A0A7X2NKH9_9CLOT</name>
<reference evidence="1 2" key="1">
    <citation type="submission" date="2019-08" db="EMBL/GenBank/DDBJ databases">
        <title>In-depth cultivation of the pig gut microbiome towards novel bacterial diversity and tailored functional studies.</title>
        <authorList>
            <person name="Wylensek D."/>
            <person name="Hitch T.C.A."/>
            <person name="Clavel T."/>
        </authorList>
    </citation>
    <scope>NUCLEOTIDE SEQUENCE [LARGE SCALE GENOMIC DNA]</scope>
    <source>
        <strain evidence="1 2">WCA-389-WT-23D1</strain>
    </source>
</reference>
<comment type="caution">
    <text evidence="1">The sequence shown here is derived from an EMBL/GenBank/DDBJ whole genome shotgun (WGS) entry which is preliminary data.</text>
</comment>
<gene>
    <name evidence="1" type="ORF">FYJ39_07775</name>
</gene>
<dbReference type="AlphaFoldDB" id="A0A7X2NKH9"/>
<proteinExistence type="predicted"/>
<evidence type="ECO:0000313" key="2">
    <source>
        <dbReference type="Proteomes" id="UP000429958"/>
    </source>
</evidence>
<dbReference type="EMBL" id="VUMD01000006">
    <property type="protein sequence ID" value="MSS36468.1"/>
    <property type="molecule type" value="Genomic_DNA"/>
</dbReference>
<dbReference type="RefSeq" id="WP_154471911.1">
    <property type="nucleotide sequence ID" value="NZ_VUMD01000006.1"/>
</dbReference>
<accession>A0A7X2NKH9</accession>
<keyword evidence="2" id="KW-1185">Reference proteome</keyword>